<gene>
    <name evidence="2" type="ORF">llap_17959</name>
</gene>
<dbReference type="PANTHER" id="PTHR46345">
    <property type="entry name" value="INVERTED FORMIN-2"/>
    <property type="match status" value="1"/>
</dbReference>
<dbReference type="Pfam" id="PF02181">
    <property type="entry name" value="FH2"/>
    <property type="match status" value="1"/>
</dbReference>
<dbReference type="AlphaFoldDB" id="A0A2I0TD73"/>
<dbReference type="InterPro" id="IPR015425">
    <property type="entry name" value="FH2_Formin"/>
</dbReference>
<dbReference type="EMBL" id="KZ512347">
    <property type="protein sequence ID" value="PKU31737.1"/>
    <property type="molecule type" value="Genomic_DNA"/>
</dbReference>
<evidence type="ECO:0000259" key="1">
    <source>
        <dbReference type="PROSITE" id="PS51444"/>
    </source>
</evidence>
<evidence type="ECO:0000313" key="3">
    <source>
        <dbReference type="Proteomes" id="UP000233556"/>
    </source>
</evidence>
<dbReference type="PANTHER" id="PTHR46345:SF5">
    <property type="entry name" value="INVERTED FORMIN-2"/>
    <property type="match status" value="1"/>
</dbReference>
<accession>A0A2I0TD73</accession>
<dbReference type="Proteomes" id="UP000233556">
    <property type="component" value="Unassembled WGS sequence"/>
</dbReference>
<dbReference type="OrthoDB" id="26518at2759"/>
<dbReference type="SUPFAM" id="SSF101447">
    <property type="entry name" value="Formin homology 2 domain (FH2 domain)"/>
    <property type="match status" value="1"/>
</dbReference>
<dbReference type="PROSITE" id="PS51444">
    <property type="entry name" value="FH2"/>
    <property type="match status" value="1"/>
</dbReference>
<protein>
    <submittedName>
        <fullName evidence="2">Inverted formin-2-like</fullName>
    </submittedName>
</protein>
<keyword evidence="3" id="KW-1185">Reference proteome</keyword>
<evidence type="ECO:0000313" key="2">
    <source>
        <dbReference type="EMBL" id="PKU31737.1"/>
    </source>
</evidence>
<organism evidence="2 3">
    <name type="scientific">Limosa lapponica baueri</name>
    <dbReference type="NCBI Taxonomy" id="1758121"/>
    <lineage>
        <taxon>Eukaryota</taxon>
        <taxon>Metazoa</taxon>
        <taxon>Chordata</taxon>
        <taxon>Craniata</taxon>
        <taxon>Vertebrata</taxon>
        <taxon>Euteleostomi</taxon>
        <taxon>Archelosauria</taxon>
        <taxon>Archosauria</taxon>
        <taxon>Dinosauria</taxon>
        <taxon>Saurischia</taxon>
        <taxon>Theropoda</taxon>
        <taxon>Coelurosauria</taxon>
        <taxon>Aves</taxon>
        <taxon>Neognathae</taxon>
        <taxon>Neoaves</taxon>
        <taxon>Charadriiformes</taxon>
        <taxon>Scolopacidae</taxon>
        <taxon>Limosa</taxon>
    </lineage>
</organism>
<reference evidence="3" key="1">
    <citation type="submission" date="2017-11" db="EMBL/GenBank/DDBJ databases">
        <authorList>
            <person name="Lima N.C."/>
            <person name="Parody-Merino A.M."/>
            <person name="Battley P.F."/>
            <person name="Fidler A.E."/>
            <person name="Prosdocimi F."/>
        </authorList>
    </citation>
    <scope>NUCLEOTIDE SEQUENCE [LARGE SCALE GENOMIC DNA]</scope>
</reference>
<feature type="domain" description="FH2" evidence="1">
    <location>
        <begin position="1"/>
        <end position="219"/>
    </location>
</feature>
<dbReference type="Gene3D" id="1.20.58.2220">
    <property type="entry name" value="Formin, FH2 domain"/>
    <property type="match status" value="1"/>
</dbReference>
<dbReference type="InterPro" id="IPR042201">
    <property type="entry name" value="FH2_Formin_sf"/>
</dbReference>
<name>A0A2I0TD73_LIMLA</name>
<proteinExistence type="predicted"/>
<sequence length="219" mass="24911">MPSSSKELVEPDYASLELLFSVPPTAPREKTGSKPKKKKEHLPLSYSSNEEIAAMIQKGDRSKLDAEILRQLFKLLPEDHEINGLKSCNEEKSELANADQFYLRLLEVPSYQLRIECMLICEETKFLLECLWPKAEAIRTACESEYIRAVPMPRLTRWKLPFYLNSISGSICYSVIKINLLTTGYGANIKMILQIPASRIHAAELPFVLLCFEVELLST</sequence>
<reference evidence="3" key="2">
    <citation type="submission" date="2017-12" db="EMBL/GenBank/DDBJ databases">
        <title>Genome sequence of the Bar-tailed Godwit (Limosa lapponica baueri).</title>
        <authorList>
            <person name="Lima N.C.B."/>
            <person name="Parody-Merino A.M."/>
            <person name="Battley P.F."/>
            <person name="Fidler A.E."/>
            <person name="Prosdocimi F."/>
        </authorList>
    </citation>
    <scope>NUCLEOTIDE SEQUENCE [LARGE SCALE GENOMIC DNA]</scope>
</reference>